<feature type="transmembrane region" description="Helical" evidence="8">
    <location>
        <begin position="421"/>
        <end position="446"/>
    </location>
</feature>
<feature type="signal peptide" evidence="9">
    <location>
        <begin position="1"/>
        <end position="30"/>
    </location>
</feature>
<dbReference type="Pfam" id="PF14558">
    <property type="entry name" value="TRP_N"/>
    <property type="match status" value="1"/>
</dbReference>
<dbReference type="GO" id="GO:0055085">
    <property type="term" value="P:transmembrane transport"/>
    <property type="evidence" value="ECO:0007669"/>
    <property type="project" value="TreeGrafter"/>
</dbReference>
<dbReference type="SMART" id="SM01320">
    <property type="entry name" value="TRP_N"/>
    <property type="match status" value="1"/>
</dbReference>
<feature type="domain" description="ML-like" evidence="10">
    <location>
        <begin position="55"/>
        <end position="196"/>
    </location>
</feature>
<keyword evidence="3 8" id="KW-0812">Transmembrane</keyword>
<dbReference type="InParanoid" id="A0A165FDY9"/>
<keyword evidence="12" id="KW-1185">Reference proteome</keyword>
<proteinExistence type="inferred from homology"/>
<evidence type="ECO:0000313" key="11">
    <source>
        <dbReference type="EMBL" id="KZF20867.1"/>
    </source>
</evidence>
<evidence type="ECO:0000256" key="9">
    <source>
        <dbReference type="SAM" id="SignalP"/>
    </source>
</evidence>
<protein>
    <submittedName>
        <fullName evidence="11">TRP-domain-containing protein</fullName>
    </submittedName>
</protein>
<sequence length="865" mass="96125">MASRRTSGVLCAKFLSFFLVLLMLHRPVLAASDTRYVQTVDDSGNTVYLDDARRPALYTGDYGDCLGDSLINVTRFDAAYYKDNMTVVFHLRGNTNVKNESLMMYIGVFAYGESRFTLTFNPCDANIASLCPMNASVPIEASGIIPVSPSDVAGIPSIALTIPDFEGQALLRIFANSTESEVGCYSAVVTNGATFSHPSAVGTVMGIFTLIAIVASFATAAYGDDIPTMRKHYAHSLSVFVVFAVLHHVFFTGALSVNWPSVLPAWWSNFAWAGGMIYSNHMQNAVEKLTGSNLGSTLSVGAAGAGYTTNDVGGGYSIREIYGRSLSNIYRRATHNETERSWYGDAVREGLPLPGNYSGFAGTLAPENIPASNAFITGFLWFLVLIAVIAAAFASFRWLLEALTAIKLVRKDRLGTYKRHWIEFTVAAVLRAFFIGFFMMMFLTMFQFTYRGSPGVTAIAAILFVIYFVGMFAIAVFAIYYRLRRGNYHAGPDRLNFERKRVWKIIPWYGVSLKNGKETENSHKVFAGSIPWWSVQQVKGESQGTDIHHDEDYIRKFGWLASRFRRTRWWFFAAWLLYEFVRACFYGGAAGHPMVQVFGLLAVETIALIAIITLRPFEATRLNALMVYFLGFSKVLTVALSAAFDIRFNLGRITTTAIGIVIIVIQGILVVLLLISIAVGAFSSSMSLSRNRATFKPKSWTPLREKYFKHINKAADDLPPPPPPPPPPEEPKEPYFNVTSFRRCPKIEDEEDDVIASFPEDPTSLESSQPPKTRPSRSHSLQSQRSFTTVPYGGRVHRASWSSRDFIAWQEGNRHRSSSTRIASPPITMHPLERVRSIDSDEIEKPPAQETKAVVNEKNLADNAT</sequence>
<gene>
    <name evidence="11" type="ORF">L228DRAFT_270137</name>
</gene>
<feature type="region of interest" description="Disordered" evidence="7">
    <location>
        <begin position="714"/>
        <end position="736"/>
    </location>
</feature>
<dbReference type="InterPro" id="IPR040241">
    <property type="entry name" value="TRP_Flc/Pkd2-like"/>
</dbReference>
<feature type="transmembrane region" description="Helical" evidence="8">
    <location>
        <begin position="595"/>
        <end position="614"/>
    </location>
</feature>
<feature type="transmembrane region" description="Helical" evidence="8">
    <location>
        <begin position="458"/>
        <end position="481"/>
    </location>
</feature>
<dbReference type="PANTHER" id="PTHR31145">
    <property type="entry name" value="INTEGRAL MEMBRANE PROTEIN (AFU_ORTHOLOGUE AFUA_7G01610)"/>
    <property type="match status" value="1"/>
</dbReference>
<feature type="compositionally biased region" description="Polar residues" evidence="7">
    <location>
        <begin position="778"/>
        <end position="789"/>
    </location>
</feature>
<dbReference type="OMA" id="GCFQAVM"/>
<dbReference type="GeneID" id="28900512"/>
<dbReference type="Proteomes" id="UP000076632">
    <property type="component" value="Unassembled WGS sequence"/>
</dbReference>
<feature type="compositionally biased region" description="Pro residues" evidence="7">
    <location>
        <begin position="718"/>
        <end position="728"/>
    </location>
</feature>
<evidence type="ECO:0000256" key="8">
    <source>
        <dbReference type="SAM" id="Phobius"/>
    </source>
</evidence>
<feature type="transmembrane region" description="Helical" evidence="8">
    <location>
        <begin position="569"/>
        <end position="589"/>
    </location>
</feature>
<evidence type="ECO:0000256" key="7">
    <source>
        <dbReference type="SAM" id="MobiDB-lite"/>
    </source>
</evidence>
<feature type="region of interest" description="Disordered" evidence="7">
    <location>
        <begin position="758"/>
        <end position="794"/>
    </location>
</feature>
<reference evidence="11 12" key="1">
    <citation type="journal article" date="2016" name="Fungal Biol.">
        <title>The genome of Xylona heveae provides a window into fungal endophytism.</title>
        <authorList>
            <person name="Gazis R."/>
            <person name="Kuo A."/>
            <person name="Riley R."/>
            <person name="LaButti K."/>
            <person name="Lipzen A."/>
            <person name="Lin J."/>
            <person name="Amirebrahimi M."/>
            <person name="Hesse C.N."/>
            <person name="Spatafora J.W."/>
            <person name="Henrissat B."/>
            <person name="Hainaut M."/>
            <person name="Grigoriev I.V."/>
            <person name="Hibbett D.S."/>
        </authorList>
    </citation>
    <scope>NUCLEOTIDE SEQUENCE [LARGE SCALE GENOMIC DNA]</scope>
    <source>
        <strain evidence="11 12">TC161</strain>
    </source>
</reference>
<feature type="transmembrane region" description="Helical" evidence="8">
    <location>
        <begin position="379"/>
        <end position="400"/>
    </location>
</feature>
<keyword evidence="4 9" id="KW-0732">Signal</keyword>
<evidence type="ECO:0000256" key="5">
    <source>
        <dbReference type="ARBA" id="ARBA00022989"/>
    </source>
</evidence>
<dbReference type="STRING" id="1328760.A0A165FDY9"/>
<evidence type="ECO:0000259" key="10">
    <source>
        <dbReference type="SMART" id="SM01320"/>
    </source>
</evidence>
<evidence type="ECO:0000256" key="1">
    <source>
        <dbReference type="ARBA" id="ARBA00004141"/>
    </source>
</evidence>
<name>A0A165FDY9_XYLHT</name>
<feature type="transmembrane region" description="Helical" evidence="8">
    <location>
        <begin position="200"/>
        <end position="222"/>
    </location>
</feature>
<evidence type="ECO:0000256" key="4">
    <source>
        <dbReference type="ARBA" id="ARBA00022729"/>
    </source>
</evidence>
<dbReference type="PANTHER" id="PTHR31145:SF7">
    <property type="entry name" value="TRP-LIKE ION CHANNEL"/>
    <property type="match status" value="1"/>
</dbReference>
<evidence type="ECO:0000256" key="2">
    <source>
        <dbReference type="ARBA" id="ARBA00010642"/>
    </source>
</evidence>
<dbReference type="Pfam" id="PF06011">
    <property type="entry name" value="TRP"/>
    <property type="match status" value="1"/>
</dbReference>
<dbReference type="GO" id="GO:0016020">
    <property type="term" value="C:membrane"/>
    <property type="evidence" value="ECO:0007669"/>
    <property type="project" value="UniProtKB-SubCell"/>
</dbReference>
<dbReference type="InterPro" id="IPR010308">
    <property type="entry name" value="TRP_C"/>
</dbReference>
<dbReference type="OrthoDB" id="5377623at2759"/>
<dbReference type="InterPro" id="IPR032800">
    <property type="entry name" value="TRP_N"/>
</dbReference>
<organism evidence="11 12">
    <name type="scientific">Xylona heveae (strain CBS 132557 / TC161)</name>
    <dbReference type="NCBI Taxonomy" id="1328760"/>
    <lineage>
        <taxon>Eukaryota</taxon>
        <taxon>Fungi</taxon>
        <taxon>Dikarya</taxon>
        <taxon>Ascomycota</taxon>
        <taxon>Pezizomycotina</taxon>
        <taxon>Xylonomycetes</taxon>
        <taxon>Xylonales</taxon>
        <taxon>Xylonaceae</taxon>
        <taxon>Xylona</taxon>
    </lineage>
</organism>
<comment type="subcellular location">
    <subcellularLocation>
        <location evidence="1">Membrane</location>
        <topology evidence="1">Multi-pass membrane protein</topology>
    </subcellularLocation>
</comment>
<evidence type="ECO:0000256" key="6">
    <source>
        <dbReference type="ARBA" id="ARBA00023136"/>
    </source>
</evidence>
<dbReference type="GO" id="GO:0009272">
    <property type="term" value="P:fungal-type cell wall biogenesis"/>
    <property type="evidence" value="ECO:0007669"/>
    <property type="project" value="TreeGrafter"/>
</dbReference>
<keyword evidence="6 8" id="KW-0472">Membrane</keyword>
<feature type="transmembrane region" description="Helical" evidence="8">
    <location>
        <begin position="234"/>
        <end position="257"/>
    </location>
</feature>
<evidence type="ECO:0000313" key="12">
    <source>
        <dbReference type="Proteomes" id="UP000076632"/>
    </source>
</evidence>
<comment type="similarity">
    <text evidence="2">Belongs to the transient receptor potential (TRP) ion channel family.</text>
</comment>
<dbReference type="RefSeq" id="XP_018186422.1">
    <property type="nucleotide sequence ID" value="XM_018335375.1"/>
</dbReference>
<dbReference type="EMBL" id="KV407462">
    <property type="protein sequence ID" value="KZF20867.1"/>
    <property type="molecule type" value="Genomic_DNA"/>
</dbReference>
<dbReference type="AlphaFoldDB" id="A0A165FDY9"/>
<keyword evidence="5 8" id="KW-1133">Transmembrane helix</keyword>
<evidence type="ECO:0000256" key="3">
    <source>
        <dbReference type="ARBA" id="ARBA00022692"/>
    </source>
</evidence>
<feature type="transmembrane region" description="Helical" evidence="8">
    <location>
        <begin position="656"/>
        <end position="682"/>
    </location>
</feature>
<accession>A0A165FDY9</accession>
<feature type="transmembrane region" description="Helical" evidence="8">
    <location>
        <begin position="626"/>
        <end position="644"/>
    </location>
</feature>
<feature type="chain" id="PRO_5007857714" evidence="9">
    <location>
        <begin position="31"/>
        <end position="865"/>
    </location>
</feature>